<evidence type="ECO:0000259" key="2">
    <source>
        <dbReference type="SMART" id="SM00466"/>
    </source>
</evidence>
<evidence type="ECO:0000313" key="4">
    <source>
        <dbReference type="Proteomes" id="UP001515480"/>
    </source>
</evidence>
<dbReference type="SUPFAM" id="SSF88697">
    <property type="entry name" value="PUA domain-like"/>
    <property type="match status" value="1"/>
</dbReference>
<proteinExistence type="predicted"/>
<keyword evidence="1" id="KW-0539">Nucleus</keyword>
<keyword evidence="4" id="KW-1185">Reference proteome</keyword>
<sequence>MVAAGPHALFLEEQRKAIARGELRADVIGLNAVLRAHGAPGLAFGAPPLDVGQVFTSRAEMCAAALHRHFLSEATYTALGVESLVVLASDDQSTAHADHGERIYFRPSDQRQGCLAALPMNAKEQRPVRVIRAAYPPIALPSSATRQQQSKRLIFRYDGLYLVLHHAQPQLEESLPQCSFMLVRQAGQAPLSVSFTAAPRKRQREEIVPPLSLVGSLLPSAPSEALPPVAEQECGGSSTVMIHEALEQLLRARANLLNKLTPQEILALAKRIESNHTRVRQAIEQVHGAHETASDGIKHALASLPCRLLQT</sequence>
<protein>
    <recommendedName>
        <fullName evidence="2">YDG domain-containing protein</fullName>
    </recommendedName>
</protein>
<feature type="domain" description="YDG" evidence="2">
    <location>
        <begin position="40"/>
        <end position="188"/>
    </location>
</feature>
<dbReference type="InterPro" id="IPR003105">
    <property type="entry name" value="SRA_YDG"/>
</dbReference>
<dbReference type="Proteomes" id="UP001515480">
    <property type="component" value="Unassembled WGS sequence"/>
</dbReference>
<dbReference type="SMART" id="SM00466">
    <property type="entry name" value="SRA"/>
    <property type="match status" value="1"/>
</dbReference>
<reference evidence="3 4" key="1">
    <citation type="journal article" date="2024" name="Science">
        <title>Giant polyketide synthase enzymes in the biosynthesis of giant marine polyether toxins.</title>
        <authorList>
            <person name="Fallon T.R."/>
            <person name="Shende V.V."/>
            <person name="Wierzbicki I.H."/>
            <person name="Pendleton A.L."/>
            <person name="Watervoot N.F."/>
            <person name="Auber R.P."/>
            <person name="Gonzalez D.J."/>
            <person name="Wisecaver J.H."/>
            <person name="Moore B.S."/>
        </authorList>
    </citation>
    <scope>NUCLEOTIDE SEQUENCE [LARGE SCALE GENOMIC DNA]</scope>
    <source>
        <strain evidence="3 4">12B1</strain>
    </source>
</reference>
<dbReference type="Pfam" id="PF02182">
    <property type="entry name" value="SAD_SRA"/>
    <property type="match status" value="1"/>
</dbReference>
<dbReference type="EMBL" id="JBGBPQ010000009">
    <property type="protein sequence ID" value="KAL1519423.1"/>
    <property type="molecule type" value="Genomic_DNA"/>
</dbReference>
<dbReference type="InterPro" id="IPR015947">
    <property type="entry name" value="PUA-like_sf"/>
</dbReference>
<dbReference type="AlphaFoldDB" id="A0AB34JDK2"/>
<evidence type="ECO:0000256" key="1">
    <source>
        <dbReference type="ARBA" id="ARBA00023242"/>
    </source>
</evidence>
<accession>A0AB34JDK2</accession>
<gene>
    <name evidence="3" type="ORF">AB1Y20_022946</name>
</gene>
<comment type="caution">
    <text evidence="3">The sequence shown here is derived from an EMBL/GenBank/DDBJ whole genome shotgun (WGS) entry which is preliminary data.</text>
</comment>
<dbReference type="Gene3D" id="2.30.280.10">
    <property type="entry name" value="SRA-YDG"/>
    <property type="match status" value="1"/>
</dbReference>
<name>A0AB34JDK2_PRYPA</name>
<organism evidence="3 4">
    <name type="scientific">Prymnesium parvum</name>
    <name type="common">Toxic golden alga</name>
    <dbReference type="NCBI Taxonomy" id="97485"/>
    <lineage>
        <taxon>Eukaryota</taxon>
        <taxon>Haptista</taxon>
        <taxon>Haptophyta</taxon>
        <taxon>Prymnesiophyceae</taxon>
        <taxon>Prymnesiales</taxon>
        <taxon>Prymnesiaceae</taxon>
        <taxon>Prymnesium</taxon>
    </lineage>
</organism>
<dbReference type="InterPro" id="IPR036987">
    <property type="entry name" value="SRA-YDG_sf"/>
</dbReference>
<evidence type="ECO:0000313" key="3">
    <source>
        <dbReference type="EMBL" id="KAL1519423.1"/>
    </source>
</evidence>